<feature type="compositionally biased region" description="Low complexity" evidence="2">
    <location>
        <begin position="301"/>
        <end position="319"/>
    </location>
</feature>
<feature type="region of interest" description="Disordered" evidence="2">
    <location>
        <begin position="278"/>
        <end position="330"/>
    </location>
</feature>
<dbReference type="PANTHER" id="PTHR46089">
    <property type="entry name" value="ALSIN HOMOLOG"/>
    <property type="match status" value="1"/>
</dbReference>
<dbReference type="AlphaFoldDB" id="A0AAD4N7M2"/>
<accession>A0AAD4N7M2</accession>
<dbReference type="EMBL" id="JAKKPZ010000005">
    <property type="protein sequence ID" value="KAI1720918.1"/>
    <property type="molecule type" value="Genomic_DNA"/>
</dbReference>
<keyword evidence="4" id="KW-1185">Reference proteome</keyword>
<feature type="region of interest" description="Disordered" evidence="2">
    <location>
        <begin position="233"/>
        <end position="253"/>
    </location>
</feature>
<evidence type="ECO:0000256" key="2">
    <source>
        <dbReference type="SAM" id="MobiDB-lite"/>
    </source>
</evidence>
<sequence>MNYWSIHLENGTCSEKNTSASQTPDSSRTDATLKKWKSLWARSENVILQNIVKFNDALYAISDGKLVECGTNSYNVIDTESVLGSNETIVKLVSQFDLLLSLDSLGNVFIASPQNITDLNAKSDETAEKSIQFVKIELIQGHTRCVHGVNCTPERRISAKDISCTRVSVYIVDQLGNVWTFKRDGQQSFAHKFGNSRRVEVSKLPFPDYKIVRNVFCGSGHCIALVDNNQNLDSSSREEQMETNSQNKTCDAVENSSPACEKCVEEGNNRLSFLMESANEVPSTSSSSTPRERGGNADSNSPAISRSSAPTSRPSPRSAQNSPAPSPAQNAVVARLEGLRTWNFRRGTKCPKDSVALAKSSKLGQKSITYSQKTASLGQSSSSWRKQQRLAKHNSLDIELSTLGQGTISSRSQNDSEKQSSQNISTDLTGSIQFSFVSLDNVLASSTDDSGSTAATISDSDLAYSSSSPSGQSTSCLLQPSPNQAVKKHTQPIICDDRSNEILIVKNCAENMRLTNVSNVEQFSELWSWGENQCGQLGLSDTVARKEPQKIRLLPNGPISKVCCGDNHNIVLMTTGEAYVWGSNANGQFKQINYQYFSQPTLLKLGSESSILDVAASGNATSVIVSNPVTSGSTESHTVFHFSKVHSEAEDSPTIQINEYSADNQNNAEECPQLPLNLYSLSCGSQLVLSSRPNLNSPSSSHSEVSSSNLMKMIKTTKVSVNLLGLLDRILEQNQYPSSETSTPPSVETLLQLLGDLRSALLHWSLTLSHITQTMFHILKTNPEKAQISQLLTFSAVMRILVRLHLAYIDAVGYGCFFDVDIGPELESYIERLSLDYEAESSKQWIHCGLKLN</sequence>
<feature type="region of interest" description="Disordered" evidence="2">
    <location>
        <begin position="403"/>
        <end position="424"/>
    </location>
</feature>
<dbReference type="Gene3D" id="2.130.10.30">
    <property type="entry name" value="Regulator of chromosome condensation 1/beta-lactamase-inhibitor protein II"/>
    <property type="match status" value="2"/>
</dbReference>
<feature type="compositionally biased region" description="Polar residues" evidence="2">
    <location>
        <begin position="371"/>
        <end position="385"/>
    </location>
</feature>
<dbReference type="InterPro" id="IPR051984">
    <property type="entry name" value="Alsin"/>
</dbReference>
<feature type="compositionally biased region" description="Polar residues" evidence="2">
    <location>
        <begin position="320"/>
        <end position="329"/>
    </location>
</feature>
<feature type="repeat" description="RCC1" evidence="1">
    <location>
        <begin position="576"/>
        <end position="627"/>
    </location>
</feature>
<gene>
    <name evidence="3" type="ORF">DdX_05168</name>
</gene>
<dbReference type="SUPFAM" id="SSF50985">
    <property type="entry name" value="RCC1/BLIP-II"/>
    <property type="match status" value="2"/>
</dbReference>
<dbReference type="PANTHER" id="PTHR46089:SF4">
    <property type="entry name" value="VPS9 DOMAIN-CONTAINING PROTEIN"/>
    <property type="match status" value="1"/>
</dbReference>
<feature type="repeat" description="RCC1" evidence="1">
    <location>
        <begin position="524"/>
        <end position="575"/>
    </location>
</feature>
<proteinExistence type="predicted"/>
<organism evidence="3 4">
    <name type="scientific">Ditylenchus destructor</name>
    <dbReference type="NCBI Taxonomy" id="166010"/>
    <lineage>
        <taxon>Eukaryota</taxon>
        <taxon>Metazoa</taxon>
        <taxon>Ecdysozoa</taxon>
        <taxon>Nematoda</taxon>
        <taxon>Chromadorea</taxon>
        <taxon>Rhabditida</taxon>
        <taxon>Tylenchina</taxon>
        <taxon>Tylenchomorpha</taxon>
        <taxon>Sphaerularioidea</taxon>
        <taxon>Anguinidae</taxon>
        <taxon>Anguininae</taxon>
        <taxon>Ditylenchus</taxon>
    </lineage>
</organism>
<dbReference type="Proteomes" id="UP001201812">
    <property type="component" value="Unassembled WGS sequence"/>
</dbReference>
<reference evidence="3" key="1">
    <citation type="submission" date="2022-01" db="EMBL/GenBank/DDBJ databases">
        <title>Genome Sequence Resource for Two Populations of Ditylenchus destructor, the Migratory Endoparasitic Phytonematode.</title>
        <authorList>
            <person name="Zhang H."/>
            <person name="Lin R."/>
            <person name="Xie B."/>
        </authorList>
    </citation>
    <scope>NUCLEOTIDE SEQUENCE</scope>
    <source>
        <strain evidence="3">BazhouSP</strain>
    </source>
</reference>
<feature type="compositionally biased region" description="Polar residues" evidence="2">
    <location>
        <begin position="242"/>
        <end position="253"/>
    </location>
</feature>
<dbReference type="InterPro" id="IPR009091">
    <property type="entry name" value="RCC1/BLIP-II"/>
</dbReference>
<dbReference type="Pfam" id="PF00415">
    <property type="entry name" value="RCC1"/>
    <property type="match status" value="1"/>
</dbReference>
<protein>
    <submittedName>
        <fullName evidence="3">Regulator of chromosome condensation (RCC1) repeat domain-containing protein</fullName>
    </submittedName>
</protein>
<evidence type="ECO:0000313" key="3">
    <source>
        <dbReference type="EMBL" id="KAI1720918.1"/>
    </source>
</evidence>
<dbReference type="InterPro" id="IPR000408">
    <property type="entry name" value="Reg_chr_condens"/>
</dbReference>
<evidence type="ECO:0000313" key="4">
    <source>
        <dbReference type="Proteomes" id="UP001201812"/>
    </source>
</evidence>
<name>A0AAD4N7M2_9BILA</name>
<evidence type="ECO:0000256" key="1">
    <source>
        <dbReference type="PROSITE-ProRule" id="PRU00235"/>
    </source>
</evidence>
<comment type="caution">
    <text evidence="3">The sequence shown here is derived from an EMBL/GenBank/DDBJ whole genome shotgun (WGS) entry which is preliminary data.</text>
</comment>
<dbReference type="PROSITE" id="PS50012">
    <property type="entry name" value="RCC1_3"/>
    <property type="match status" value="2"/>
</dbReference>
<feature type="region of interest" description="Disordered" evidence="2">
    <location>
        <begin position="371"/>
        <end position="390"/>
    </location>
</feature>